<dbReference type="SMART" id="SM00528">
    <property type="entry name" value="HNS"/>
    <property type="match status" value="1"/>
</dbReference>
<feature type="region of interest" description="Disordered" evidence="1">
    <location>
        <begin position="36"/>
        <end position="73"/>
    </location>
</feature>
<keyword evidence="5" id="KW-1185">Reference proteome</keyword>
<dbReference type="Gene3D" id="4.10.430.10">
    <property type="entry name" value="Histone-like protein H-NS, C-terminal domain"/>
    <property type="match status" value="1"/>
</dbReference>
<dbReference type="InterPro" id="IPR037150">
    <property type="entry name" value="H-NS_C_dom_sf"/>
</dbReference>
<sequence length="101" mass="11432">MNQRPADPEFEAEREAARRRIRFLMEFWQIKPEDIARAAPPCDGTSAAPDDGPRPPRYRHPVTGDTWDGSGSQPEWLRRALLQEGYTVEELRIADAQAAGN</sequence>
<reference evidence="4 6" key="2">
    <citation type="submission" date="2019-03" db="EMBL/GenBank/DDBJ databases">
        <title>Genomic Encyclopedia of Type Strains, Phase IV (KMG-IV): sequencing the most valuable type-strain genomes for metagenomic binning, comparative biology and taxonomic classification.</title>
        <authorList>
            <person name="Goeker M."/>
        </authorList>
    </citation>
    <scope>NUCLEOTIDE SEQUENCE [LARGE SCALE GENOMIC DNA]</scope>
    <source>
        <strain evidence="4 6">DSM 15264</strain>
    </source>
</reference>
<dbReference type="Pfam" id="PF00816">
    <property type="entry name" value="Histone_HNS"/>
    <property type="match status" value="1"/>
</dbReference>
<comment type="caution">
    <text evidence="3">The sequence shown here is derived from an EMBL/GenBank/DDBJ whole genome shotgun (WGS) entry which is preliminary data.</text>
</comment>
<organism evidence="3 5">
    <name type="scientific">Caldimonas thermodepolymerans</name>
    <dbReference type="NCBI Taxonomy" id="215580"/>
    <lineage>
        <taxon>Bacteria</taxon>
        <taxon>Pseudomonadati</taxon>
        <taxon>Pseudomonadota</taxon>
        <taxon>Betaproteobacteria</taxon>
        <taxon>Burkholderiales</taxon>
        <taxon>Sphaerotilaceae</taxon>
        <taxon>Caldimonas</taxon>
    </lineage>
</organism>
<dbReference type="AlphaFoldDB" id="A0A2S5T263"/>
<evidence type="ECO:0000313" key="6">
    <source>
        <dbReference type="Proteomes" id="UP000294772"/>
    </source>
</evidence>
<evidence type="ECO:0000313" key="5">
    <source>
        <dbReference type="Proteomes" id="UP000239406"/>
    </source>
</evidence>
<dbReference type="EMBL" id="SLXF01000003">
    <property type="protein sequence ID" value="TCP08281.1"/>
    <property type="molecule type" value="Genomic_DNA"/>
</dbReference>
<dbReference type="RefSeq" id="WP_104358282.1">
    <property type="nucleotide sequence ID" value="NZ_CALFFA010000006.1"/>
</dbReference>
<proteinExistence type="predicted"/>
<feature type="domain" description="DNA-binding protein H-NS-like C-terminal" evidence="2">
    <location>
        <begin position="48"/>
        <end position="93"/>
    </location>
</feature>
<evidence type="ECO:0000256" key="1">
    <source>
        <dbReference type="SAM" id="MobiDB-lite"/>
    </source>
</evidence>
<dbReference type="Proteomes" id="UP000294772">
    <property type="component" value="Unassembled WGS sequence"/>
</dbReference>
<keyword evidence="3" id="KW-0238">DNA-binding</keyword>
<evidence type="ECO:0000259" key="2">
    <source>
        <dbReference type="SMART" id="SM00528"/>
    </source>
</evidence>
<evidence type="ECO:0000313" key="4">
    <source>
        <dbReference type="EMBL" id="TCP08281.1"/>
    </source>
</evidence>
<dbReference type="Proteomes" id="UP000239406">
    <property type="component" value="Unassembled WGS sequence"/>
</dbReference>
<name>A0A2S5T263_9BURK</name>
<dbReference type="EMBL" id="PSNY01000015">
    <property type="protein sequence ID" value="PPE69105.1"/>
    <property type="molecule type" value="Genomic_DNA"/>
</dbReference>
<gene>
    <name evidence="3" type="ORF">C1702_13740</name>
    <name evidence="4" type="ORF">EV676_103314</name>
</gene>
<reference evidence="3 5" key="1">
    <citation type="submission" date="2018-02" db="EMBL/GenBank/DDBJ databases">
        <title>Reclassifiation of [Polyangium] brachysporum DSM 7029 as Guopingzhaonella breviflexa gen. nov., sp. nov., a member of the family Comamonadaceae.</title>
        <authorList>
            <person name="Tang B."/>
        </authorList>
    </citation>
    <scope>NUCLEOTIDE SEQUENCE [LARGE SCALE GENOMIC DNA]</scope>
    <source>
        <strain evidence="3 5">DSM 15344</strain>
    </source>
</reference>
<dbReference type="OrthoDB" id="5297879at2"/>
<dbReference type="GO" id="GO:0003677">
    <property type="term" value="F:DNA binding"/>
    <property type="evidence" value="ECO:0007669"/>
    <property type="project" value="UniProtKB-KW"/>
</dbReference>
<evidence type="ECO:0000313" key="3">
    <source>
        <dbReference type="EMBL" id="PPE69105.1"/>
    </source>
</evidence>
<accession>A0A2S5T263</accession>
<protein>
    <submittedName>
        <fullName evidence="3 4">DNA-binding protein</fullName>
    </submittedName>
</protein>
<dbReference type="InterPro" id="IPR027444">
    <property type="entry name" value="H-NS_C_dom"/>
</dbReference>
<dbReference type="SUPFAM" id="SSF81273">
    <property type="entry name" value="H-NS histone-like proteins"/>
    <property type="match status" value="1"/>
</dbReference>